<sequence>MEQSKHSEEEILKLGKKLIKELDLVYTGNTLARWMAHYLAELINNINKCESEEEKSKLQKECCDIILEIWEKRERVPIEKPTEKLKPIIDVISLLKKNEHPFIRHKFLDKRNGLKNSNSGWLSFLEIVKNNSERIYRKSLIAMVSEELLEKDKEWIDEHDSFLSDEEKSVVEYIDSIREITISIHGEKEKEASEKEKIQYLFNELEEQIDDQKEELLKLKKIILKSTKYLNKKS</sequence>
<reference evidence="2 3" key="1">
    <citation type="submission" date="2016-11" db="EMBL/GenBank/DDBJ databases">
        <authorList>
            <person name="Jaros S."/>
            <person name="Januszkiewicz K."/>
            <person name="Wedrychowicz H."/>
        </authorList>
    </citation>
    <scope>NUCLEOTIDE SEQUENCE [LARGE SCALE GENOMIC DNA]</scope>
    <source>
        <strain evidence="2 3">CGMCC 1.12213</strain>
    </source>
</reference>
<gene>
    <name evidence="2" type="ORF">SAMN05216261_3094</name>
</gene>
<dbReference type="STRING" id="1178825.SAMN05216261_3094"/>
<keyword evidence="1" id="KW-0175">Coiled coil</keyword>
<evidence type="ECO:0000313" key="2">
    <source>
        <dbReference type="EMBL" id="SHJ19029.1"/>
    </source>
</evidence>
<dbReference type="eggNOG" id="ENOG5032WHD">
    <property type="taxonomic scope" value="Bacteria"/>
</dbReference>
<dbReference type="OrthoDB" id="4166375at2"/>
<name>A0A1M6HAA5_9FLAO</name>
<evidence type="ECO:0000256" key="1">
    <source>
        <dbReference type="SAM" id="Coils"/>
    </source>
</evidence>
<organism evidence="2 3">
    <name type="scientific">Algibacter luteus</name>
    <dbReference type="NCBI Taxonomy" id="1178825"/>
    <lineage>
        <taxon>Bacteria</taxon>
        <taxon>Pseudomonadati</taxon>
        <taxon>Bacteroidota</taxon>
        <taxon>Flavobacteriia</taxon>
        <taxon>Flavobacteriales</taxon>
        <taxon>Flavobacteriaceae</taxon>
        <taxon>Algibacter</taxon>
    </lineage>
</organism>
<feature type="coiled-coil region" evidence="1">
    <location>
        <begin position="188"/>
        <end position="222"/>
    </location>
</feature>
<protein>
    <submittedName>
        <fullName evidence="2">Uncharacterized protein</fullName>
    </submittedName>
</protein>
<proteinExistence type="predicted"/>
<dbReference type="Proteomes" id="UP000184396">
    <property type="component" value="Unassembled WGS sequence"/>
</dbReference>
<dbReference type="AlphaFoldDB" id="A0A1M6HAA5"/>
<dbReference type="RefSeq" id="WP_019388853.1">
    <property type="nucleotide sequence ID" value="NZ_ALIH01000021.1"/>
</dbReference>
<keyword evidence="3" id="KW-1185">Reference proteome</keyword>
<accession>A0A1M6HAA5</accession>
<dbReference type="EMBL" id="FQYK01000013">
    <property type="protein sequence ID" value="SHJ19029.1"/>
    <property type="molecule type" value="Genomic_DNA"/>
</dbReference>
<evidence type="ECO:0000313" key="3">
    <source>
        <dbReference type="Proteomes" id="UP000184396"/>
    </source>
</evidence>